<name>A0A0D0QAH4_9RHOB</name>
<keyword evidence="16" id="KW-0732">Signal</keyword>
<keyword evidence="8 13" id="KW-0472">Membrane</keyword>
<evidence type="ECO:0000256" key="6">
    <source>
        <dbReference type="ARBA" id="ARBA00022989"/>
    </source>
</evidence>
<dbReference type="GO" id="GO:0046933">
    <property type="term" value="F:proton-transporting ATP synthase activity, rotational mechanism"/>
    <property type="evidence" value="ECO:0007669"/>
    <property type="project" value="UniProtKB-UniRule"/>
</dbReference>
<feature type="signal peptide" evidence="16">
    <location>
        <begin position="1"/>
        <end position="18"/>
    </location>
</feature>
<dbReference type="STRING" id="1123501.Wenmar_03443"/>
<dbReference type="NCBIfam" id="NF009989">
    <property type="entry name" value="PRK13455.1"/>
    <property type="match status" value="1"/>
</dbReference>
<comment type="function">
    <text evidence="11">Component of the F(0) channel, it forms part of the peripheral stalk, linking F(1) to F(0). The b'-subunit is a diverged and duplicated form of b found in plants and photosynthetic bacteria.</text>
</comment>
<proteinExistence type="inferred from homology"/>
<keyword evidence="5 13" id="KW-0375">Hydrogen ion transport</keyword>
<feature type="chain" id="PRO_5002230458" description="ATP synthase subunit b" evidence="16">
    <location>
        <begin position="19"/>
        <end position="185"/>
    </location>
</feature>
<accession>A0A0D0QAH4</accession>
<evidence type="ECO:0000256" key="1">
    <source>
        <dbReference type="ARBA" id="ARBA00005513"/>
    </source>
</evidence>
<evidence type="ECO:0000256" key="5">
    <source>
        <dbReference type="ARBA" id="ARBA00022781"/>
    </source>
</evidence>
<dbReference type="eggNOG" id="COG0711">
    <property type="taxonomic scope" value="Bacteria"/>
</dbReference>
<keyword evidence="15" id="KW-0175">Coiled coil</keyword>
<evidence type="ECO:0000256" key="4">
    <source>
        <dbReference type="ARBA" id="ARBA00022692"/>
    </source>
</evidence>
<evidence type="ECO:0000256" key="3">
    <source>
        <dbReference type="ARBA" id="ARBA00022547"/>
    </source>
</evidence>
<keyword evidence="4 13" id="KW-0812">Transmembrane</keyword>
<keyword evidence="9 13" id="KW-0066">ATP synthesis</keyword>
<feature type="transmembrane region" description="Helical" evidence="13">
    <location>
        <begin position="28"/>
        <end position="49"/>
    </location>
</feature>
<evidence type="ECO:0000256" key="10">
    <source>
        <dbReference type="ARBA" id="ARBA00025198"/>
    </source>
</evidence>
<evidence type="ECO:0000256" key="2">
    <source>
        <dbReference type="ARBA" id="ARBA00022448"/>
    </source>
</evidence>
<comment type="function">
    <text evidence="10 13">F(1)F(0) ATP synthase produces ATP from ADP in the presence of a proton or sodium gradient. F-type ATPases consist of two structural domains, F(1) containing the extramembraneous catalytic core and F(0) containing the membrane proton channel, linked together by a central stalk and a peripheral stalk. During catalysis, ATP synthesis in the catalytic domain of F(1) is coupled via a rotary mechanism of the central stalk subunits to proton translocation.</text>
</comment>
<dbReference type="GO" id="GO:0016787">
    <property type="term" value="F:hydrolase activity"/>
    <property type="evidence" value="ECO:0007669"/>
    <property type="project" value="UniProtKB-KW"/>
</dbReference>
<dbReference type="InterPro" id="IPR002146">
    <property type="entry name" value="ATP_synth_b/b'su_bac/chlpt"/>
</dbReference>
<dbReference type="HAMAP" id="MF_01398">
    <property type="entry name" value="ATP_synth_b_bprime"/>
    <property type="match status" value="1"/>
</dbReference>
<evidence type="ECO:0000256" key="7">
    <source>
        <dbReference type="ARBA" id="ARBA00023065"/>
    </source>
</evidence>
<dbReference type="PANTHER" id="PTHR33445:SF1">
    <property type="entry name" value="ATP SYNTHASE SUBUNIT B"/>
    <property type="match status" value="1"/>
</dbReference>
<dbReference type="CDD" id="cd06503">
    <property type="entry name" value="ATP-synt_Fo_b"/>
    <property type="match status" value="1"/>
</dbReference>
<evidence type="ECO:0000256" key="8">
    <source>
        <dbReference type="ARBA" id="ARBA00023136"/>
    </source>
</evidence>
<reference evidence="17 18" key="1">
    <citation type="submission" date="2013-01" db="EMBL/GenBank/DDBJ databases">
        <authorList>
            <person name="Fiebig A."/>
            <person name="Goeker M."/>
            <person name="Klenk H.-P.P."/>
        </authorList>
    </citation>
    <scope>NUCLEOTIDE SEQUENCE [LARGE SCALE GENOMIC DNA]</scope>
    <source>
        <strain evidence="17 18">DSM 24838</strain>
    </source>
</reference>
<dbReference type="GO" id="GO:0005886">
    <property type="term" value="C:plasma membrane"/>
    <property type="evidence" value="ECO:0007669"/>
    <property type="project" value="UniProtKB-SubCell"/>
</dbReference>
<protein>
    <recommendedName>
        <fullName evidence="13">ATP synthase subunit b</fullName>
    </recommendedName>
    <alternativeName>
        <fullName evidence="13">ATP synthase F(0) sector subunit b</fullName>
    </alternativeName>
    <alternativeName>
        <fullName evidence="13">ATPase subunit I</fullName>
    </alternativeName>
    <alternativeName>
        <fullName evidence="13">F-type ATPase subunit b</fullName>
        <shortName evidence="13">F-ATPase subunit b</shortName>
    </alternativeName>
</protein>
<evidence type="ECO:0000256" key="16">
    <source>
        <dbReference type="SAM" id="SignalP"/>
    </source>
</evidence>
<dbReference type="PANTHER" id="PTHR33445">
    <property type="entry name" value="ATP SYNTHASE SUBUNIT B', CHLOROPLASTIC"/>
    <property type="match status" value="1"/>
</dbReference>
<dbReference type="InterPro" id="IPR050059">
    <property type="entry name" value="ATP_synthase_B_chain"/>
</dbReference>
<gene>
    <name evidence="13" type="primary">atpF</name>
    <name evidence="17" type="ORF">Wenmar_03443</name>
</gene>
<keyword evidence="7 13" id="KW-0406">Ion transport</keyword>
<comment type="caution">
    <text evidence="17">The sequence shown here is derived from an EMBL/GenBank/DDBJ whole genome shotgun (WGS) entry which is preliminary data.</text>
</comment>
<keyword evidence="13" id="KW-1003">Cell membrane</keyword>
<feature type="coiled-coil region" evidence="15">
    <location>
        <begin position="61"/>
        <end position="139"/>
    </location>
</feature>
<dbReference type="GO" id="GO:0012505">
    <property type="term" value="C:endomembrane system"/>
    <property type="evidence" value="ECO:0007669"/>
    <property type="project" value="UniProtKB-SubCell"/>
</dbReference>
<comment type="subunit">
    <text evidence="13">F-type ATPases have 2 components, F(1) - the catalytic core - and F(0) - the membrane proton channel. F(1) has five subunits: alpha(3), beta(3), gamma(1), delta(1), epsilon(1). F(0) has three main subunits: a(1), b(2) and c(10-14). The alpha and beta chains form an alternating ring which encloses part of the gamma chain. F(1) is attached to F(0) by a central stalk formed by the gamma and epsilon chains, while a peripheral stalk is formed by the delta and b chains.</text>
</comment>
<evidence type="ECO:0000256" key="12">
    <source>
        <dbReference type="ARBA" id="ARBA00037847"/>
    </source>
</evidence>
<sequence>MKRLLVLPLALTASPALAAGDTFVSLANTDFVVLIAFLIFLGILLYFGVPKQLSGMLDKRAADIRSELDEARALRDEAQGLLASYERKQKDVQEQADRIVANARDEANRAAEQAKADIATSVDRRMAAAEEQIASAQAAAIRDVRNRAVVVAVEAAREVISRQLSEEQANRMIDSSIDTVGAKLH</sequence>
<dbReference type="GO" id="GO:0045259">
    <property type="term" value="C:proton-transporting ATP synthase complex"/>
    <property type="evidence" value="ECO:0007669"/>
    <property type="project" value="UniProtKB-KW"/>
</dbReference>
<dbReference type="Proteomes" id="UP000035100">
    <property type="component" value="Unassembled WGS sequence"/>
</dbReference>
<keyword evidence="6 13" id="KW-1133">Transmembrane helix</keyword>
<comment type="subcellular location">
    <subcellularLocation>
        <location evidence="13">Cell membrane</location>
        <topology evidence="13">Single-pass membrane protein</topology>
    </subcellularLocation>
    <subcellularLocation>
        <location evidence="12">Endomembrane system</location>
        <topology evidence="12">Single-pass membrane protein</topology>
    </subcellularLocation>
</comment>
<dbReference type="EMBL" id="AONG01000018">
    <property type="protein sequence ID" value="KIQ67988.1"/>
    <property type="molecule type" value="Genomic_DNA"/>
</dbReference>
<evidence type="ECO:0000256" key="14">
    <source>
        <dbReference type="RuleBase" id="RU003848"/>
    </source>
</evidence>
<comment type="similarity">
    <text evidence="1 13 14">Belongs to the ATPase B chain family.</text>
</comment>
<evidence type="ECO:0000256" key="15">
    <source>
        <dbReference type="SAM" id="Coils"/>
    </source>
</evidence>
<keyword evidence="2 13" id="KW-0813">Transport</keyword>
<dbReference type="PATRIC" id="fig|1123501.6.peg.3569"/>
<dbReference type="AlphaFoldDB" id="A0A0D0QAH4"/>
<evidence type="ECO:0000256" key="11">
    <source>
        <dbReference type="ARBA" id="ARBA00025614"/>
    </source>
</evidence>
<evidence type="ECO:0000313" key="18">
    <source>
        <dbReference type="Proteomes" id="UP000035100"/>
    </source>
</evidence>
<keyword evidence="18" id="KW-1185">Reference proteome</keyword>
<evidence type="ECO:0000256" key="9">
    <source>
        <dbReference type="ARBA" id="ARBA00023310"/>
    </source>
</evidence>
<evidence type="ECO:0000313" key="17">
    <source>
        <dbReference type="EMBL" id="KIQ67988.1"/>
    </source>
</evidence>
<keyword evidence="17" id="KW-0378">Hydrolase</keyword>
<keyword evidence="3 13" id="KW-0138">CF(0)</keyword>
<dbReference type="GO" id="GO:0046961">
    <property type="term" value="F:proton-transporting ATPase activity, rotational mechanism"/>
    <property type="evidence" value="ECO:0007669"/>
    <property type="project" value="TreeGrafter"/>
</dbReference>
<dbReference type="Pfam" id="PF00430">
    <property type="entry name" value="ATP-synt_B"/>
    <property type="match status" value="1"/>
</dbReference>
<organism evidence="17 18">
    <name type="scientific">Wenxinia marina DSM 24838</name>
    <dbReference type="NCBI Taxonomy" id="1123501"/>
    <lineage>
        <taxon>Bacteria</taxon>
        <taxon>Pseudomonadati</taxon>
        <taxon>Pseudomonadota</taxon>
        <taxon>Alphaproteobacteria</taxon>
        <taxon>Rhodobacterales</taxon>
        <taxon>Roseobacteraceae</taxon>
        <taxon>Wenxinia</taxon>
    </lineage>
</organism>
<evidence type="ECO:0000256" key="13">
    <source>
        <dbReference type="HAMAP-Rule" id="MF_01398"/>
    </source>
</evidence>